<reference evidence="1" key="1">
    <citation type="journal article" date="2014" name="Int. J. Syst. Evol. Microbiol.">
        <title>Complete genome sequence of Corynebacterium casei LMG S-19264T (=DSM 44701T), isolated from a smear-ripened cheese.</title>
        <authorList>
            <consortium name="US DOE Joint Genome Institute (JGI-PGF)"/>
            <person name="Walter F."/>
            <person name="Albersmeier A."/>
            <person name="Kalinowski J."/>
            <person name="Ruckert C."/>
        </authorList>
    </citation>
    <scope>NUCLEOTIDE SEQUENCE</scope>
    <source>
        <strain evidence="1">CGMCC 1.15082</strain>
    </source>
</reference>
<comment type="caution">
    <text evidence="1">The sequence shown here is derived from an EMBL/GenBank/DDBJ whole genome shotgun (WGS) entry which is preliminary data.</text>
</comment>
<sequence length="129" mass="13905">MSLGFLKDVNGIKRLRIVKPGYDANNLNLPVNAVVFDSVYPSNLVIYDSGVATVSTAGTDTRIVSWPDPGYVPMTLLMAKSSSGGWWYSVVPWTSNNPVASVRADGILLTTGSFNLPVDISYFAFRVAA</sequence>
<protein>
    <submittedName>
        <fullName evidence="1">Uncharacterized protein</fullName>
    </submittedName>
</protein>
<evidence type="ECO:0000313" key="2">
    <source>
        <dbReference type="Proteomes" id="UP000646478"/>
    </source>
</evidence>
<keyword evidence="2" id="KW-1185">Reference proteome</keyword>
<gene>
    <name evidence="1" type="ORF">GCM10011491_31170</name>
</gene>
<organism evidence="1 2">
    <name type="scientific">Brucella endophytica</name>
    <dbReference type="NCBI Taxonomy" id="1963359"/>
    <lineage>
        <taxon>Bacteria</taxon>
        <taxon>Pseudomonadati</taxon>
        <taxon>Pseudomonadota</taxon>
        <taxon>Alphaproteobacteria</taxon>
        <taxon>Hyphomicrobiales</taxon>
        <taxon>Brucellaceae</taxon>
        <taxon>Brucella/Ochrobactrum group</taxon>
        <taxon>Brucella</taxon>
    </lineage>
</organism>
<dbReference type="EMBL" id="BMHH01000013">
    <property type="protein sequence ID" value="GGB00757.1"/>
    <property type="molecule type" value="Genomic_DNA"/>
</dbReference>
<reference evidence="1" key="2">
    <citation type="submission" date="2020-09" db="EMBL/GenBank/DDBJ databases">
        <authorList>
            <person name="Sun Q."/>
            <person name="Zhou Y."/>
        </authorList>
    </citation>
    <scope>NUCLEOTIDE SEQUENCE</scope>
    <source>
        <strain evidence="1">CGMCC 1.15082</strain>
    </source>
</reference>
<dbReference type="Proteomes" id="UP000646478">
    <property type="component" value="Unassembled WGS sequence"/>
</dbReference>
<accession>A0A916SJI9</accession>
<evidence type="ECO:0000313" key="1">
    <source>
        <dbReference type="EMBL" id="GGB00757.1"/>
    </source>
</evidence>
<proteinExistence type="predicted"/>
<dbReference type="AlphaFoldDB" id="A0A916SJI9"/>
<dbReference type="RefSeq" id="WP_188825112.1">
    <property type="nucleotide sequence ID" value="NZ_BMHH01000013.1"/>
</dbReference>
<name>A0A916SJI9_9HYPH</name>